<proteinExistence type="predicted"/>
<keyword evidence="2" id="KW-1185">Reference proteome</keyword>
<protein>
    <submittedName>
        <fullName evidence="1">Uncharacterized protein</fullName>
    </submittedName>
</protein>
<sequence length="91" mass="10507">MDYTSCWPEKGDENFPECGHFVFWFICGLQRKMVLKGERKLPLHSIPEQASMALDWLNYVHKNLGDSLENALRKSTPNFARGVDFSQTATR</sequence>
<evidence type="ECO:0000313" key="2">
    <source>
        <dbReference type="Proteomes" id="UP001054945"/>
    </source>
</evidence>
<reference evidence="1 2" key="1">
    <citation type="submission" date="2021-06" db="EMBL/GenBank/DDBJ databases">
        <title>Caerostris extrusa draft genome.</title>
        <authorList>
            <person name="Kono N."/>
            <person name="Arakawa K."/>
        </authorList>
    </citation>
    <scope>NUCLEOTIDE SEQUENCE [LARGE SCALE GENOMIC DNA]</scope>
</reference>
<dbReference type="AlphaFoldDB" id="A0AAV4X2Q5"/>
<evidence type="ECO:0000313" key="1">
    <source>
        <dbReference type="EMBL" id="GIY89541.1"/>
    </source>
</evidence>
<name>A0AAV4X2Q5_CAEEX</name>
<accession>A0AAV4X2Q5</accession>
<dbReference type="Proteomes" id="UP001054945">
    <property type="component" value="Unassembled WGS sequence"/>
</dbReference>
<organism evidence="1 2">
    <name type="scientific">Caerostris extrusa</name>
    <name type="common">Bark spider</name>
    <name type="synonym">Caerostris bankana</name>
    <dbReference type="NCBI Taxonomy" id="172846"/>
    <lineage>
        <taxon>Eukaryota</taxon>
        <taxon>Metazoa</taxon>
        <taxon>Ecdysozoa</taxon>
        <taxon>Arthropoda</taxon>
        <taxon>Chelicerata</taxon>
        <taxon>Arachnida</taxon>
        <taxon>Araneae</taxon>
        <taxon>Araneomorphae</taxon>
        <taxon>Entelegynae</taxon>
        <taxon>Araneoidea</taxon>
        <taxon>Araneidae</taxon>
        <taxon>Caerostris</taxon>
    </lineage>
</organism>
<comment type="caution">
    <text evidence="1">The sequence shown here is derived from an EMBL/GenBank/DDBJ whole genome shotgun (WGS) entry which is preliminary data.</text>
</comment>
<gene>
    <name evidence="1" type="ORF">CEXT_673001</name>
</gene>
<dbReference type="EMBL" id="BPLR01017222">
    <property type="protein sequence ID" value="GIY89541.1"/>
    <property type="molecule type" value="Genomic_DNA"/>
</dbReference>